<dbReference type="GO" id="GO:0007059">
    <property type="term" value="P:chromosome segregation"/>
    <property type="evidence" value="ECO:0007669"/>
    <property type="project" value="UniProtKB-KW"/>
</dbReference>
<gene>
    <name evidence="3" type="ORF">H9812_06325</name>
</gene>
<evidence type="ECO:0000256" key="2">
    <source>
        <dbReference type="ARBA" id="ARBA00044777"/>
    </source>
</evidence>
<keyword evidence="1" id="KW-0159">Chromosome partition</keyword>
<dbReference type="AlphaFoldDB" id="A0A9D2DXZ1"/>
<dbReference type="Gene3D" id="1.10.10.580">
    <property type="entry name" value="Structural maintenance of chromosome 1. Chain E"/>
    <property type="match status" value="1"/>
</dbReference>
<dbReference type="InterPro" id="IPR003768">
    <property type="entry name" value="ScpA"/>
</dbReference>
<reference evidence="3" key="1">
    <citation type="journal article" date="2021" name="PeerJ">
        <title>Extensive microbial diversity within the chicken gut microbiome revealed by metagenomics and culture.</title>
        <authorList>
            <person name="Gilroy R."/>
            <person name="Ravi A."/>
            <person name="Getino M."/>
            <person name="Pursley I."/>
            <person name="Horton D.L."/>
            <person name="Alikhan N.F."/>
            <person name="Baker D."/>
            <person name="Gharbi K."/>
            <person name="Hall N."/>
            <person name="Watson M."/>
            <person name="Adriaenssens E.M."/>
            <person name="Foster-Nyarko E."/>
            <person name="Jarju S."/>
            <person name="Secka A."/>
            <person name="Antonio M."/>
            <person name="Oren A."/>
            <person name="Chaudhuri R.R."/>
            <person name="La Ragione R."/>
            <person name="Hildebrand F."/>
            <person name="Pallen M.J."/>
        </authorList>
    </citation>
    <scope>NUCLEOTIDE SEQUENCE</scope>
    <source>
        <strain evidence="3">CHK33-5263</strain>
    </source>
</reference>
<dbReference type="Proteomes" id="UP000824044">
    <property type="component" value="Unassembled WGS sequence"/>
</dbReference>
<dbReference type="PANTHER" id="PTHR33969:SF2">
    <property type="entry name" value="SEGREGATION AND CONDENSATION PROTEIN A"/>
    <property type="match status" value="1"/>
</dbReference>
<dbReference type="EMBL" id="DXBS01000119">
    <property type="protein sequence ID" value="HIZ25068.1"/>
    <property type="molecule type" value="Genomic_DNA"/>
</dbReference>
<dbReference type="Pfam" id="PF02616">
    <property type="entry name" value="SMC_ScpA"/>
    <property type="match status" value="1"/>
</dbReference>
<evidence type="ECO:0000313" key="4">
    <source>
        <dbReference type="Proteomes" id="UP000824044"/>
    </source>
</evidence>
<name>A0A9D2DXZ1_9FIRM</name>
<accession>A0A9D2DXZ1</accession>
<organism evidence="3 4">
    <name type="scientific">Candidatus Gallimonas intestinigallinarum</name>
    <dbReference type="NCBI Taxonomy" id="2838604"/>
    <lineage>
        <taxon>Bacteria</taxon>
        <taxon>Bacillati</taxon>
        <taxon>Bacillota</taxon>
        <taxon>Clostridia</taxon>
        <taxon>Candidatus Gallimonas</taxon>
    </lineage>
</organism>
<proteinExistence type="predicted"/>
<dbReference type="Gene3D" id="6.10.250.2410">
    <property type="match status" value="1"/>
</dbReference>
<comment type="caution">
    <text evidence="3">The sequence shown here is derived from an EMBL/GenBank/DDBJ whole genome shotgun (WGS) entry which is preliminary data.</text>
</comment>
<dbReference type="PANTHER" id="PTHR33969">
    <property type="entry name" value="SEGREGATION AND CONDENSATION PROTEIN A"/>
    <property type="match status" value="1"/>
</dbReference>
<reference evidence="3" key="2">
    <citation type="submission" date="2021-04" db="EMBL/GenBank/DDBJ databases">
        <authorList>
            <person name="Gilroy R."/>
        </authorList>
    </citation>
    <scope>NUCLEOTIDE SEQUENCE</scope>
    <source>
        <strain evidence="3">CHK33-5263</strain>
    </source>
</reference>
<evidence type="ECO:0000313" key="3">
    <source>
        <dbReference type="EMBL" id="HIZ25068.1"/>
    </source>
</evidence>
<evidence type="ECO:0000256" key="1">
    <source>
        <dbReference type="ARBA" id="ARBA00022829"/>
    </source>
</evidence>
<sequence>MVNEEKIRSISEKFESNVDYTTVLSNFEGPLDLLLYLINKAEIEIKDVFVSQVTEQFLAYMKGLPDLDVDKVSDYLNIAATIIKIKAQALVPNLEEDPELDAQIEEDKAQLIRALEEYKLIKEETAKLKELETIGYYFKEPDKDVGEVRTVFTLDNLTLDGLVAAFSAVLLKHEELERTGEVREIPRDSFTVEQKIQFVLESLEEEKEVKFEQLFTKDFTKPEIVTTFQAILELLKYQFLHVRQEQPFGEITIMLNPDRDKEAGLGSIDEYD</sequence>
<protein>
    <recommendedName>
        <fullName evidence="2">Segregation and condensation protein A</fullName>
    </recommendedName>
</protein>
<dbReference type="InterPro" id="IPR023093">
    <property type="entry name" value="ScpA-like_C"/>
</dbReference>